<reference evidence="1" key="1">
    <citation type="submission" date="2018-06" db="EMBL/GenBank/DDBJ databases">
        <authorList>
            <consortium name="Pathogen Informatics"/>
            <person name="Doyle S."/>
        </authorList>
    </citation>
    <scope>NUCLEOTIDE SEQUENCE [LARGE SCALE GENOMIC DNA]</scope>
    <source>
        <strain evidence="1">NCTC11421</strain>
    </source>
</reference>
<evidence type="ECO:0000313" key="1">
    <source>
        <dbReference type="EMBL" id="SUA21155.1"/>
    </source>
</evidence>
<accession>A0A378VWT3</accession>
<name>A0A378VWT3_NEIGO</name>
<protein>
    <submittedName>
        <fullName evidence="1">Uncharacterized protein</fullName>
    </submittedName>
</protein>
<proteinExistence type="predicted"/>
<dbReference type="EMBL" id="UGRI01000001">
    <property type="protein sequence ID" value="SUA21155.1"/>
    <property type="molecule type" value="Genomic_DNA"/>
</dbReference>
<dbReference type="AlphaFoldDB" id="A0A378VWT3"/>
<organism evidence="1">
    <name type="scientific">Neisseria gonorrhoeae</name>
    <dbReference type="NCBI Taxonomy" id="485"/>
    <lineage>
        <taxon>Bacteria</taxon>
        <taxon>Pseudomonadati</taxon>
        <taxon>Pseudomonadota</taxon>
        <taxon>Betaproteobacteria</taxon>
        <taxon>Neisseriales</taxon>
        <taxon>Neisseriaceae</taxon>
        <taxon>Neisseria</taxon>
    </lineage>
</organism>
<gene>
    <name evidence="1" type="ORF">NCTC11421_01262</name>
</gene>
<sequence>MFAFVQSITVGLDVTVGLNLSYHAFGNQLLGVQSTRTRMLRYFLYIIGWVKVGSSPSL</sequence>